<protein>
    <recommendedName>
        <fullName evidence="3">YbjN domain-containing protein</fullName>
    </recommendedName>
</protein>
<evidence type="ECO:0000313" key="2">
    <source>
        <dbReference type="Proteomes" id="UP000323164"/>
    </source>
</evidence>
<dbReference type="AlphaFoldDB" id="A0A5D8Z5K7"/>
<sequence length="136" mass="15169">MRHFEDIRDYLDGSGHDVTLHDDGMMCVELSLEHGSRHQAIFLTRVSDEDDRAYLRVSTVVAPMTGVDPRRALSFNWDSQVGHLAIGDLDGVPHLQLCENRPFDALDLAEVHRLVLEIGGLGDRMERSLSAGGDLF</sequence>
<evidence type="ECO:0008006" key="3">
    <source>
        <dbReference type="Google" id="ProtNLM"/>
    </source>
</evidence>
<dbReference type="Proteomes" id="UP000323164">
    <property type="component" value="Unassembled WGS sequence"/>
</dbReference>
<reference evidence="1 2" key="1">
    <citation type="submission" date="2019-08" db="EMBL/GenBank/DDBJ databases">
        <title>Draft genome sequence of Lysobacter sp. UKS-15.</title>
        <authorList>
            <person name="Im W.-T."/>
        </authorList>
    </citation>
    <scope>NUCLEOTIDE SEQUENCE [LARGE SCALE GENOMIC DNA]</scope>
    <source>
        <strain evidence="1 2">UKS-15</strain>
    </source>
</reference>
<dbReference type="RefSeq" id="WP_149352669.1">
    <property type="nucleotide sequence ID" value="NZ_VTRV01000059.1"/>
</dbReference>
<dbReference type="OrthoDB" id="5965919at2"/>
<keyword evidence="2" id="KW-1185">Reference proteome</keyword>
<proteinExistence type="predicted"/>
<gene>
    <name evidence="1" type="ORF">FW784_07155</name>
</gene>
<comment type="caution">
    <text evidence="1">The sequence shown here is derived from an EMBL/GenBank/DDBJ whole genome shotgun (WGS) entry which is preliminary data.</text>
</comment>
<organism evidence="1 2">
    <name type="scientific">Cognatilysobacter lacus</name>
    <dbReference type="NCBI Taxonomy" id="1643323"/>
    <lineage>
        <taxon>Bacteria</taxon>
        <taxon>Pseudomonadati</taxon>
        <taxon>Pseudomonadota</taxon>
        <taxon>Gammaproteobacteria</taxon>
        <taxon>Lysobacterales</taxon>
        <taxon>Lysobacteraceae</taxon>
        <taxon>Cognatilysobacter</taxon>
    </lineage>
</organism>
<name>A0A5D8Z5K7_9GAMM</name>
<dbReference type="EMBL" id="VTRV01000059">
    <property type="protein sequence ID" value="TZF89977.1"/>
    <property type="molecule type" value="Genomic_DNA"/>
</dbReference>
<accession>A0A5D8Z5K7</accession>
<evidence type="ECO:0000313" key="1">
    <source>
        <dbReference type="EMBL" id="TZF89977.1"/>
    </source>
</evidence>